<feature type="compositionally biased region" description="Basic and acidic residues" evidence="1">
    <location>
        <begin position="205"/>
        <end position="215"/>
    </location>
</feature>
<feature type="compositionally biased region" description="Acidic residues" evidence="1">
    <location>
        <begin position="140"/>
        <end position="154"/>
    </location>
</feature>
<feature type="compositionally biased region" description="Basic and acidic residues" evidence="1">
    <location>
        <begin position="223"/>
        <end position="246"/>
    </location>
</feature>
<feature type="compositionally biased region" description="Basic and acidic residues" evidence="1">
    <location>
        <begin position="127"/>
        <end position="139"/>
    </location>
</feature>
<sequence>MTTKSHHHSSVSATNKLMRSPRRGASAQNSTPRFGPGSSPQNTTPLPKPIAPQKYLSLLNQTWRKLQEEQRVRELDKAPRVVEVRVIERERRQWRREVSKLEREIRDLRQRFENEKGIHGENSTGEAKYEEHDAVSDEVSHEEDDQEVIYDDEGNSASTTQNGTHTTTPTKNGNIASPLKKRHSVNSNNGITSPLSPRSYALQLREAKKMARDAMEQCSTTLKEQERESSMRVKKAEHEIEKLVEENMDQRERISVAEATMQSLMDEVIGLRENSSVSKEQNDQLAQKNSSLSDLNDRLTLRIQRAEETIDEFFQKYQNALRLLKQKDEDYASRVEEAQRLNRELEFATQQASDNLMQFHEKHGERIQEANETIQQFGEKNNESVKQLMESREDERHEAAEQVLGDHALDINQEMHRDVQEASELVEEQEEINQAEQNDDAPVLAQQEDEDIVDKTEQVAAVEDYYENELASREEQNTRLSKELNENEPQKDDIQQQEPVLADNVEQDNAIPAEPPVESDTAVAASPAFDSQDVDIDMHNNEYNDGDSANYDDDLDLDSYDPGSLPPLPQ</sequence>
<feature type="compositionally biased region" description="Acidic residues" evidence="1">
    <location>
        <begin position="550"/>
        <end position="559"/>
    </location>
</feature>
<feature type="region of interest" description="Disordered" evidence="1">
    <location>
        <begin position="1"/>
        <end position="52"/>
    </location>
</feature>
<dbReference type="EMBL" id="HBGD01002225">
    <property type="protein sequence ID" value="CAD9078620.1"/>
    <property type="molecule type" value="Transcribed_RNA"/>
</dbReference>
<feature type="compositionally biased region" description="Acidic residues" evidence="1">
    <location>
        <begin position="424"/>
        <end position="439"/>
    </location>
</feature>
<feature type="compositionally biased region" description="Low complexity" evidence="1">
    <location>
        <begin position="159"/>
        <end position="170"/>
    </location>
</feature>
<feature type="compositionally biased region" description="Polar residues" evidence="1">
    <location>
        <begin position="26"/>
        <end position="45"/>
    </location>
</feature>
<organism evidence="2">
    <name type="scientific">Percolomonas cosmopolitus</name>
    <dbReference type="NCBI Taxonomy" id="63605"/>
    <lineage>
        <taxon>Eukaryota</taxon>
        <taxon>Discoba</taxon>
        <taxon>Heterolobosea</taxon>
        <taxon>Tetramitia</taxon>
        <taxon>Eutetramitia</taxon>
        <taxon>Percolomonadidae</taxon>
        <taxon>Percolomonas</taxon>
    </lineage>
</organism>
<protein>
    <submittedName>
        <fullName evidence="2">Uncharacterized protein</fullName>
    </submittedName>
</protein>
<feature type="compositionally biased region" description="Basic and acidic residues" evidence="1">
    <location>
        <begin position="470"/>
        <end position="494"/>
    </location>
</feature>
<dbReference type="AlphaFoldDB" id="A0A7S1PEL3"/>
<proteinExistence type="predicted"/>
<feature type="region of interest" description="Disordered" evidence="1">
    <location>
        <begin position="415"/>
        <end position="570"/>
    </location>
</feature>
<feature type="compositionally biased region" description="Polar residues" evidence="1">
    <location>
        <begin position="185"/>
        <end position="196"/>
    </location>
</feature>
<evidence type="ECO:0000256" key="1">
    <source>
        <dbReference type="SAM" id="MobiDB-lite"/>
    </source>
</evidence>
<feature type="region of interest" description="Disordered" evidence="1">
    <location>
        <begin position="112"/>
        <end position="246"/>
    </location>
</feature>
<gene>
    <name evidence="2" type="ORF">PCOS0759_LOCUS1852</name>
</gene>
<reference evidence="2" key="1">
    <citation type="submission" date="2021-01" db="EMBL/GenBank/DDBJ databases">
        <authorList>
            <person name="Corre E."/>
            <person name="Pelletier E."/>
            <person name="Niang G."/>
            <person name="Scheremetjew M."/>
            <person name="Finn R."/>
            <person name="Kale V."/>
            <person name="Holt S."/>
            <person name="Cochrane G."/>
            <person name="Meng A."/>
            <person name="Brown T."/>
            <person name="Cohen L."/>
        </authorList>
    </citation>
    <scope>NUCLEOTIDE SEQUENCE</scope>
    <source>
        <strain evidence="2">WS</strain>
    </source>
</reference>
<name>A0A7S1PEL3_9EUKA</name>
<evidence type="ECO:0000313" key="2">
    <source>
        <dbReference type="EMBL" id="CAD9078620.1"/>
    </source>
</evidence>
<accession>A0A7S1PEL3</accession>